<feature type="non-terminal residue" evidence="2">
    <location>
        <position position="165"/>
    </location>
</feature>
<evidence type="ECO:0000313" key="2">
    <source>
        <dbReference type="EMBL" id="OLP75593.1"/>
    </source>
</evidence>
<evidence type="ECO:0000256" key="1">
    <source>
        <dbReference type="SAM" id="Phobius"/>
    </source>
</evidence>
<keyword evidence="1" id="KW-0812">Transmembrane</keyword>
<sequence length="165" mass="18790">MASTGTTMAAEMPGRAVLAAAQLPMDETKLSRMSQAWARMWRRAAMRRFAVAFLAPILLFMFRLARRWRRRTQRSLQQWVITEYRWPRKMDHVCPDAALPAAECSDQTEPAHTALVDNLQFIQTLGASIAEGVNGYHASRWAQQTLGLAHHRFTLVAWGSPHMEL</sequence>
<keyword evidence="1" id="KW-0472">Membrane</keyword>
<comment type="caution">
    <text evidence="2">The sequence shown here is derived from an EMBL/GenBank/DDBJ whole genome shotgun (WGS) entry which is preliminary data.</text>
</comment>
<accession>A0A1Q9BY38</accession>
<feature type="transmembrane region" description="Helical" evidence="1">
    <location>
        <begin position="45"/>
        <end position="65"/>
    </location>
</feature>
<reference evidence="2 3" key="1">
    <citation type="submission" date="2016-02" db="EMBL/GenBank/DDBJ databases">
        <title>Genome analysis of coral dinoflagellate symbionts highlights evolutionary adaptations to a symbiotic lifestyle.</title>
        <authorList>
            <person name="Aranda M."/>
            <person name="Li Y."/>
            <person name="Liew Y.J."/>
            <person name="Baumgarten S."/>
            <person name="Simakov O."/>
            <person name="Wilson M."/>
            <person name="Piel J."/>
            <person name="Ashoor H."/>
            <person name="Bougouffa S."/>
            <person name="Bajic V.B."/>
            <person name="Ryu T."/>
            <person name="Ravasi T."/>
            <person name="Bayer T."/>
            <person name="Micklem G."/>
            <person name="Kim H."/>
            <person name="Bhak J."/>
            <person name="Lajeunesse T.C."/>
            <person name="Voolstra C.R."/>
        </authorList>
    </citation>
    <scope>NUCLEOTIDE SEQUENCE [LARGE SCALE GENOMIC DNA]</scope>
    <source>
        <strain evidence="2 3">CCMP2467</strain>
    </source>
</reference>
<proteinExistence type="predicted"/>
<dbReference type="AlphaFoldDB" id="A0A1Q9BY38"/>
<dbReference type="Proteomes" id="UP000186817">
    <property type="component" value="Unassembled WGS sequence"/>
</dbReference>
<dbReference type="EMBL" id="LSRX01002389">
    <property type="protein sequence ID" value="OLP75593.1"/>
    <property type="molecule type" value="Genomic_DNA"/>
</dbReference>
<protein>
    <submittedName>
        <fullName evidence="2">Uncharacterized protein</fullName>
    </submittedName>
</protein>
<keyword evidence="3" id="KW-1185">Reference proteome</keyword>
<organism evidence="2 3">
    <name type="scientific">Symbiodinium microadriaticum</name>
    <name type="common">Dinoflagellate</name>
    <name type="synonym">Zooxanthella microadriatica</name>
    <dbReference type="NCBI Taxonomy" id="2951"/>
    <lineage>
        <taxon>Eukaryota</taxon>
        <taxon>Sar</taxon>
        <taxon>Alveolata</taxon>
        <taxon>Dinophyceae</taxon>
        <taxon>Suessiales</taxon>
        <taxon>Symbiodiniaceae</taxon>
        <taxon>Symbiodinium</taxon>
    </lineage>
</organism>
<evidence type="ECO:0000313" key="3">
    <source>
        <dbReference type="Proteomes" id="UP000186817"/>
    </source>
</evidence>
<name>A0A1Q9BY38_SYMMI</name>
<keyword evidence="1" id="KW-1133">Transmembrane helix</keyword>
<gene>
    <name evidence="2" type="ORF">AK812_SmicGene44588</name>
</gene>